<name>A0A2K9E7Z3_9FIRM</name>
<keyword evidence="1" id="KW-0812">Transmembrane</keyword>
<organism evidence="2 4">
    <name type="scientific">Acetivibrio saccincola</name>
    <dbReference type="NCBI Taxonomy" id="1677857"/>
    <lineage>
        <taxon>Bacteria</taxon>
        <taxon>Bacillati</taxon>
        <taxon>Bacillota</taxon>
        <taxon>Clostridia</taxon>
        <taxon>Eubacteriales</taxon>
        <taxon>Oscillospiraceae</taxon>
        <taxon>Acetivibrio</taxon>
    </lineage>
</organism>
<reference evidence="3 5" key="2">
    <citation type="journal article" date="2018" name="Syst. Appl. Microbiol.">
        <title>Characterization and high-quality draft genome sequence of Herbivorax saccincola A7, an anaerobic, alkaliphilic, thermophilic, cellulolytic, and xylanolytic bacterium.</title>
        <authorList>
            <person name="Aikawa S."/>
            <person name="Baramee S."/>
            <person name="Sermsathanaswadi J."/>
            <person name="Thianheng P."/>
            <person name="Tachaapaikoon C."/>
            <person name="Shikata A."/>
            <person name="Waeonukul R."/>
            <person name="Pason P."/>
            <person name="Ratanakhanokchai K."/>
            <person name="Kosugi A."/>
        </authorList>
    </citation>
    <scope>NUCLEOTIDE SEQUENCE [LARGE SCALE GENOMIC DNA]</scope>
    <source>
        <strain evidence="3 5">A7</strain>
    </source>
</reference>
<protein>
    <submittedName>
        <fullName evidence="2">Uncharacterized protein</fullName>
    </submittedName>
</protein>
<reference evidence="2 4" key="1">
    <citation type="submission" date="2017-12" db="EMBL/GenBank/DDBJ databases">
        <title>Complete genome sequence of Herbivorax saccincola GGR1, a novel Cellulosome-producing hydrolytic bacterium in a thermophilic biogas plant, established by Illumina and Nanopore MinION sequencing.</title>
        <authorList>
            <person name="Pechtl A."/>
            <person name="Ruckert C."/>
            <person name="Koeck D.E."/>
            <person name="Maus I."/>
            <person name="Winkler A."/>
            <person name="Kalinowski J."/>
            <person name="Puhler A."/>
            <person name="Schwarz W.W."/>
            <person name="Zverlov V.V."/>
            <person name="Schluter A."/>
            <person name="Liebl W."/>
        </authorList>
    </citation>
    <scope>NUCLEOTIDE SEQUENCE [LARGE SCALE GENOMIC DNA]</scope>
    <source>
        <strain evidence="2">GGR1</strain>
        <strain evidence="4">SR1</strain>
    </source>
</reference>
<keyword evidence="1" id="KW-1133">Transmembrane helix</keyword>
<dbReference type="KEGG" id="hsc:HVS_00465"/>
<dbReference type="EMBL" id="NEMB01000003">
    <property type="protein sequence ID" value="PQQ65740.1"/>
    <property type="molecule type" value="Genomic_DNA"/>
</dbReference>
<sequence>MVYDETKKIIIVKNIPSNLVEEAILILKGNSKNGEKGSKDSEYKKNQYIIKEAEEVIKNCVYGKRNLNNLAVGLNLKPNFFKLRMLANAIVNIVMLGSIVLLILMVAKLL</sequence>
<keyword evidence="4" id="KW-1185">Reference proteome</keyword>
<evidence type="ECO:0000256" key="1">
    <source>
        <dbReference type="SAM" id="Phobius"/>
    </source>
</evidence>
<evidence type="ECO:0000313" key="3">
    <source>
        <dbReference type="EMBL" id="PQQ65740.1"/>
    </source>
</evidence>
<feature type="transmembrane region" description="Helical" evidence="1">
    <location>
        <begin position="85"/>
        <end position="107"/>
    </location>
</feature>
<accession>A0A2K9E7Z3</accession>
<evidence type="ECO:0000313" key="4">
    <source>
        <dbReference type="Proteomes" id="UP000233534"/>
    </source>
</evidence>
<evidence type="ECO:0000313" key="5">
    <source>
        <dbReference type="Proteomes" id="UP000239720"/>
    </source>
</evidence>
<dbReference type="OrthoDB" id="1739462at2"/>
<dbReference type="RefSeq" id="WP_101298519.1">
    <property type="nucleotide sequence ID" value="NZ_CP025197.1"/>
</dbReference>
<dbReference type="AlphaFoldDB" id="A0A2K9E7Z3"/>
<dbReference type="Proteomes" id="UP000233534">
    <property type="component" value="Chromosome"/>
</dbReference>
<proteinExistence type="predicted"/>
<gene>
    <name evidence="3" type="ORF">B9R14_02440</name>
    <name evidence="2" type="ORF">HVS_00465</name>
</gene>
<dbReference type="EMBL" id="CP025197">
    <property type="protein sequence ID" value="AUG56074.1"/>
    <property type="molecule type" value="Genomic_DNA"/>
</dbReference>
<evidence type="ECO:0000313" key="2">
    <source>
        <dbReference type="EMBL" id="AUG56074.1"/>
    </source>
</evidence>
<dbReference type="Proteomes" id="UP000239720">
    <property type="component" value="Unassembled WGS sequence"/>
</dbReference>
<keyword evidence="1" id="KW-0472">Membrane</keyword>